<dbReference type="CDD" id="cd04301">
    <property type="entry name" value="NAT_SF"/>
    <property type="match status" value="1"/>
</dbReference>
<comment type="catalytic activity">
    <reaction evidence="8 9">
        <text>kanamycin B + acetyl-CoA = N(6')-acetylkanamycin B + CoA + H(+)</text>
        <dbReference type="Rhea" id="RHEA:16449"/>
        <dbReference type="ChEBI" id="CHEBI:15378"/>
        <dbReference type="ChEBI" id="CHEBI:57287"/>
        <dbReference type="ChEBI" id="CHEBI:57288"/>
        <dbReference type="ChEBI" id="CHEBI:58390"/>
        <dbReference type="ChEBI" id="CHEBI:58549"/>
        <dbReference type="EC" id="2.3.1.82"/>
    </reaction>
</comment>
<evidence type="ECO:0000256" key="5">
    <source>
        <dbReference type="ARBA" id="ARBA00023251"/>
    </source>
</evidence>
<feature type="domain" description="N-acetyltransferase" evidence="10">
    <location>
        <begin position="3"/>
        <end position="149"/>
    </location>
</feature>
<evidence type="ECO:0000256" key="9">
    <source>
        <dbReference type="PIRNR" id="PIRNR000452"/>
    </source>
</evidence>
<protein>
    <recommendedName>
        <fullName evidence="3 9">Aminoglycoside N(6')-acetyltransferase type 1</fullName>
        <ecNumber evidence="2 9">2.3.1.82</ecNumber>
    </recommendedName>
    <alternativeName>
        <fullName evidence="7 9">Aminoglycoside resistance protein</fullName>
    </alternativeName>
</protein>
<evidence type="ECO:0000256" key="2">
    <source>
        <dbReference type="ARBA" id="ARBA00012888"/>
    </source>
</evidence>
<dbReference type="PIRSF" id="PIRSF000452">
    <property type="entry name" value="6-N-acetyltransf"/>
    <property type="match status" value="1"/>
</dbReference>
<dbReference type="PANTHER" id="PTHR43877">
    <property type="entry name" value="AMINOALKYLPHOSPHONATE N-ACETYLTRANSFERASE-RELATED-RELATED"/>
    <property type="match status" value="1"/>
</dbReference>
<gene>
    <name evidence="11" type="ORF">FAA97_15035</name>
</gene>
<dbReference type="NCBIfam" id="NF043067">
    <property type="entry name" value="AAC_6p_group_E"/>
    <property type="match status" value="1"/>
</dbReference>
<dbReference type="SUPFAM" id="SSF55729">
    <property type="entry name" value="Acyl-CoA N-acyltransferases (Nat)"/>
    <property type="match status" value="1"/>
</dbReference>
<comment type="caution">
    <text evidence="11">The sequence shown here is derived from an EMBL/GenBank/DDBJ whole genome shotgun (WGS) entry which is preliminary data.</text>
</comment>
<dbReference type="RefSeq" id="WP_136599386.1">
    <property type="nucleotide sequence ID" value="NZ_STGV01000005.1"/>
</dbReference>
<dbReference type="InterPro" id="IPR024170">
    <property type="entry name" value="Aminoglycoside_N6-AcTrfrase"/>
</dbReference>
<evidence type="ECO:0000259" key="10">
    <source>
        <dbReference type="PROSITE" id="PS51186"/>
    </source>
</evidence>
<dbReference type="OrthoDB" id="118633at2"/>
<dbReference type="EC" id="2.3.1.82" evidence="2 9"/>
<evidence type="ECO:0000256" key="3">
    <source>
        <dbReference type="ARBA" id="ARBA00017677"/>
    </source>
</evidence>
<dbReference type="GO" id="GO:0046677">
    <property type="term" value="P:response to antibiotic"/>
    <property type="evidence" value="ECO:0007669"/>
    <property type="project" value="UniProtKB-KW"/>
</dbReference>
<evidence type="ECO:0000313" key="12">
    <source>
        <dbReference type="Proteomes" id="UP000308828"/>
    </source>
</evidence>
<dbReference type="InterPro" id="IPR000182">
    <property type="entry name" value="GNAT_dom"/>
</dbReference>
<keyword evidence="6 9" id="KW-0012">Acyltransferase</keyword>
<dbReference type="GO" id="GO:0047663">
    <property type="term" value="F:aminoglycoside 6'-N-acetyltransferase activity"/>
    <property type="evidence" value="ECO:0007669"/>
    <property type="project" value="UniProtKB-EC"/>
</dbReference>
<reference evidence="11 12" key="1">
    <citation type="submission" date="2019-04" db="EMBL/GenBank/DDBJ databases">
        <title>Genome sequence of strain shin9-1.</title>
        <authorList>
            <person name="Gao J."/>
            <person name="Sun J."/>
        </authorList>
    </citation>
    <scope>NUCLEOTIDE SEQUENCE [LARGE SCALE GENOMIC DNA]</scope>
    <source>
        <strain evidence="12">shin9-1</strain>
    </source>
</reference>
<evidence type="ECO:0000256" key="7">
    <source>
        <dbReference type="ARBA" id="ARBA00029660"/>
    </source>
</evidence>
<evidence type="ECO:0000256" key="8">
    <source>
        <dbReference type="ARBA" id="ARBA00048923"/>
    </source>
</evidence>
<dbReference type="PROSITE" id="PS51186">
    <property type="entry name" value="GNAT"/>
    <property type="match status" value="1"/>
</dbReference>
<dbReference type="EMBL" id="STGV01000005">
    <property type="protein sequence ID" value="THV21336.1"/>
    <property type="molecule type" value="Genomic_DNA"/>
</dbReference>
<dbReference type="InterPro" id="IPR050832">
    <property type="entry name" value="Bact_Acetyltransf"/>
</dbReference>
<comment type="subunit">
    <text evidence="1 9">Homodimer.</text>
</comment>
<evidence type="ECO:0000256" key="1">
    <source>
        <dbReference type="ARBA" id="ARBA00011738"/>
    </source>
</evidence>
<proteinExistence type="predicted"/>
<dbReference type="Gene3D" id="3.40.630.30">
    <property type="match status" value="1"/>
</dbReference>
<comment type="function">
    <text evidence="9">Catalyzes the transfer of an acetyl group from acetyl-CoA to the 6'-amino group of aminoglycoside molecules conferring resistance to antibiotics containing the purpurosamine ring.</text>
</comment>
<evidence type="ECO:0000256" key="4">
    <source>
        <dbReference type="ARBA" id="ARBA00022679"/>
    </source>
</evidence>
<dbReference type="AlphaFoldDB" id="A0A4V4HMC3"/>
<sequence>MKHLVRRADVRDLEAWVELRHRLWPSLSLDGHRDEVADALTQPDRFAAFVCVSPGGVLSGFAEASLRSDHVNGCTTSPVAFLEGIFVEPEHRRFGVASALVGAVCDWAVARGVTEIASDAAADNDTSHALHAALGFEETERVVYFRKSL</sequence>
<accession>A0A4V4HMC3</accession>
<keyword evidence="5 9" id="KW-0046">Antibiotic resistance</keyword>
<keyword evidence="12" id="KW-1185">Reference proteome</keyword>
<organism evidence="11 12">
    <name type="scientific">Peteryoungia ipomoeae</name>
    <dbReference type="NCBI Taxonomy" id="1210932"/>
    <lineage>
        <taxon>Bacteria</taxon>
        <taxon>Pseudomonadati</taxon>
        <taxon>Pseudomonadota</taxon>
        <taxon>Alphaproteobacteria</taxon>
        <taxon>Hyphomicrobiales</taxon>
        <taxon>Rhizobiaceae</taxon>
        <taxon>Peteryoungia</taxon>
    </lineage>
</organism>
<dbReference type="Proteomes" id="UP000308828">
    <property type="component" value="Unassembled WGS sequence"/>
</dbReference>
<dbReference type="InterPro" id="IPR016181">
    <property type="entry name" value="Acyl_CoA_acyltransferase"/>
</dbReference>
<evidence type="ECO:0000256" key="6">
    <source>
        <dbReference type="ARBA" id="ARBA00023315"/>
    </source>
</evidence>
<keyword evidence="4 9" id="KW-0808">Transferase</keyword>
<dbReference type="Pfam" id="PF00583">
    <property type="entry name" value="Acetyltransf_1"/>
    <property type="match status" value="1"/>
</dbReference>
<name>A0A4V4HMC3_9HYPH</name>
<dbReference type="PANTHER" id="PTHR43877:SF1">
    <property type="entry name" value="ACETYLTRANSFERASE"/>
    <property type="match status" value="1"/>
</dbReference>
<evidence type="ECO:0000313" key="11">
    <source>
        <dbReference type="EMBL" id="THV21336.1"/>
    </source>
</evidence>